<dbReference type="PROSITE" id="PS51257">
    <property type="entry name" value="PROKAR_LIPOPROTEIN"/>
    <property type="match status" value="1"/>
</dbReference>
<dbReference type="Proteomes" id="UP001069802">
    <property type="component" value="Unassembled WGS sequence"/>
</dbReference>
<reference evidence="2" key="1">
    <citation type="submission" date="2022-12" db="EMBL/GenBank/DDBJ databases">
        <title>Bacterial isolates from different developmental stages of Nematostella vectensis.</title>
        <authorList>
            <person name="Fraune S."/>
        </authorList>
    </citation>
    <scope>NUCLEOTIDE SEQUENCE</scope>
    <source>
        <strain evidence="2">G21630-S1</strain>
    </source>
</reference>
<accession>A0ABT4LNP0</accession>
<protein>
    <submittedName>
        <fullName evidence="2">Uncharacterized protein</fullName>
    </submittedName>
</protein>
<dbReference type="EMBL" id="JAPWGY010000003">
    <property type="protein sequence ID" value="MCZ4281562.1"/>
    <property type="molecule type" value="Genomic_DNA"/>
</dbReference>
<keyword evidence="1" id="KW-0732">Signal</keyword>
<proteinExistence type="predicted"/>
<evidence type="ECO:0000256" key="1">
    <source>
        <dbReference type="SAM" id="SignalP"/>
    </source>
</evidence>
<organism evidence="2 3">
    <name type="scientific">Kiloniella laminariae</name>
    <dbReference type="NCBI Taxonomy" id="454162"/>
    <lineage>
        <taxon>Bacteria</taxon>
        <taxon>Pseudomonadati</taxon>
        <taxon>Pseudomonadota</taxon>
        <taxon>Alphaproteobacteria</taxon>
        <taxon>Rhodospirillales</taxon>
        <taxon>Kiloniellaceae</taxon>
        <taxon>Kiloniella</taxon>
    </lineage>
</organism>
<name>A0ABT4LNP0_9PROT</name>
<gene>
    <name evidence="2" type="ORF">O4H49_12285</name>
</gene>
<comment type="caution">
    <text evidence="2">The sequence shown here is derived from an EMBL/GenBank/DDBJ whole genome shotgun (WGS) entry which is preliminary data.</text>
</comment>
<dbReference type="RefSeq" id="WP_269423708.1">
    <property type="nucleotide sequence ID" value="NZ_JAPWGY010000003.1"/>
</dbReference>
<feature type="chain" id="PRO_5045053441" evidence="1">
    <location>
        <begin position="19"/>
        <end position="129"/>
    </location>
</feature>
<feature type="signal peptide" evidence="1">
    <location>
        <begin position="1"/>
        <end position="18"/>
    </location>
</feature>
<evidence type="ECO:0000313" key="2">
    <source>
        <dbReference type="EMBL" id="MCZ4281562.1"/>
    </source>
</evidence>
<keyword evidence="3" id="KW-1185">Reference proteome</keyword>
<sequence>MFSLKNFASLLLCLFVLASCNEGDYSPDTFAVRQRTLDGKTIGELVDELAGRSGKVTWLSEPWDAKQSEEVIRVTATIRKELDGIERELILLYRFDKISRDVVLDQVLFDGQVQSVTGGAMAMLAMKLE</sequence>
<evidence type="ECO:0000313" key="3">
    <source>
        <dbReference type="Proteomes" id="UP001069802"/>
    </source>
</evidence>